<keyword evidence="2" id="KW-0812">Transmembrane</keyword>
<dbReference type="Proteomes" id="UP000079169">
    <property type="component" value="Unplaced"/>
</dbReference>
<name>A0A3Q0JIN9_DIACI</name>
<dbReference type="AlphaFoldDB" id="A0A3Q0JIN9"/>
<feature type="region of interest" description="Disordered" evidence="1">
    <location>
        <begin position="55"/>
        <end position="99"/>
    </location>
</feature>
<evidence type="ECO:0000313" key="4">
    <source>
        <dbReference type="RefSeq" id="XP_026686988.1"/>
    </source>
</evidence>
<evidence type="ECO:0000313" key="3">
    <source>
        <dbReference type="Proteomes" id="UP000079169"/>
    </source>
</evidence>
<keyword evidence="2" id="KW-1133">Transmembrane helix</keyword>
<evidence type="ECO:0000256" key="2">
    <source>
        <dbReference type="SAM" id="Phobius"/>
    </source>
</evidence>
<dbReference type="KEGG" id="dci:113471779"/>
<organism evidence="3 4">
    <name type="scientific">Diaphorina citri</name>
    <name type="common">Asian citrus psyllid</name>
    <dbReference type="NCBI Taxonomy" id="121845"/>
    <lineage>
        <taxon>Eukaryota</taxon>
        <taxon>Metazoa</taxon>
        <taxon>Ecdysozoa</taxon>
        <taxon>Arthropoda</taxon>
        <taxon>Hexapoda</taxon>
        <taxon>Insecta</taxon>
        <taxon>Pterygota</taxon>
        <taxon>Neoptera</taxon>
        <taxon>Paraneoptera</taxon>
        <taxon>Hemiptera</taxon>
        <taxon>Sternorrhyncha</taxon>
        <taxon>Psylloidea</taxon>
        <taxon>Psyllidae</taxon>
        <taxon>Diaphorininae</taxon>
        <taxon>Diaphorina</taxon>
    </lineage>
</organism>
<protein>
    <submittedName>
        <fullName evidence="4">Uncharacterized protein LOC113471779</fullName>
    </submittedName>
</protein>
<dbReference type="PaxDb" id="121845-A0A3Q0JIN9"/>
<proteinExistence type="predicted"/>
<sequence>MYGVPLRKAGTALRFSFIEDFEMPRKRKIITPSKKKEVRAEDIEREIFNVDLSEESDHFSTDTESSLEYDSDKDPEYVPDADRPSKIPKLDKTGPSTVRDAATDRKANCRIFVRFILDILCINIILTVFIQSNNSIQ</sequence>
<feature type="compositionally biased region" description="Basic and acidic residues" evidence="1">
    <location>
        <begin position="70"/>
        <end position="92"/>
    </location>
</feature>
<feature type="transmembrane region" description="Helical" evidence="2">
    <location>
        <begin position="111"/>
        <end position="130"/>
    </location>
</feature>
<keyword evidence="3" id="KW-1185">Reference proteome</keyword>
<reference evidence="4" key="1">
    <citation type="submission" date="2025-08" db="UniProtKB">
        <authorList>
            <consortium name="RefSeq"/>
        </authorList>
    </citation>
    <scope>IDENTIFICATION</scope>
</reference>
<evidence type="ECO:0000256" key="1">
    <source>
        <dbReference type="SAM" id="MobiDB-lite"/>
    </source>
</evidence>
<gene>
    <name evidence="4" type="primary">LOC113471779</name>
</gene>
<dbReference type="RefSeq" id="XP_026686988.1">
    <property type="nucleotide sequence ID" value="XM_026831187.1"/>
</dbReference>
<dbReference type="GeneID" id="113471779"/>
<keyword evidence="2" id="KW-0472">Membrane</keyword>
<accession>A0A3Q0JIN9</accession>